<dbReference type="Proteomes" id="UP000324800">
    <property type="component" value="Unassembled WGS sequence"/>
</dbReference>
<feature type="compositionally biased region" description="Basic and acidic residues" evidence="1">
    <location>
        <begin position="87"/>
        <end position="98"/>
    </location>
</feature>
<evidence type="ECO:0000256" key="1">
    <source>
        <dbReference type="SAM" id="MobiDB-lite"/>
    </source>
</evidence>
<protein>
    <submittedName>
        <fullName evidence="2">Uncharacterized protein</fullName>
    </submittedName>
</protein>
<organism evidence="2 3">
    <name type="scientific">Streblomastix strix</name>
    <dbReference type="NCBI Taxonomy" id="222440"/>
    <lineage>
        <taxon>Eukaryota</taxon>
        <taxon>Metamonada</taxon>
        <taxon>Preaxostyla</taxon>
        <taxon>Oxymonadida</taxon>
        <taxon>Streblomastigidae</taxon>
        <taxon>Streblomastix</taxon>
    </lineage>
</organism>
<comment type="caution">
    <text evidence="2">The sequence shown here is derived from an EMBL/GenBank/DDBJ whole genome shotgun (WGS) entry which is preliminary data.</text>
</comment>
<dbReference type="EMBL" id="SNRW01000430">
    <property type="protein sequence ID" value="KAA6401182.1"/>
    <property type="molecule type" value="Genomic_DNA"/>
</dbReference>
<dbReference type="AlphaFoldDB" id="A0A5J4X340"/>
<evidence type="ECO:0000313" key="2">
    <source>
        <dbReference type="EMBL" id="KAA6401182.1"/>
    </source>
</evidence>
<feature type="compositionally biased region" description="Polar residues" evidence="1">
    <location>
        <begin position="73"/>
        <end position="84"/>
    </location>
</feature>
<feature type="region of interest" description="Disordered" evidence="1">
    <location>
        <begin position="31"/>
        <end position="108"/>
    </location>
</feature>
<proteinExistence type="predicted"/>
<feature type="compositionally biased region" description="Polar residues" evidence="1">
    <location>
        <begin position="55"/>
        <end position="65"/>
    </location>
</feature>
<reference evidence="2 3" key="1">
    <citation type="submission" date="2019-03" db="EMBL/GenBank/DDBJ databases">
        <title>Single cell metagenomics reveals metabolic interactions within the superorganism composed of flagellate Streblomastix strix and complex community of Bacteroidetes bacteria on its surface.</title>
        <authorList>
            <person name="Treitli S.C."/>
            <person name="Kolisko M."/>
            <person name="Husnik F."/>
            <person name="Keeling P."/>
            <person name="Hampl V."/>
        </authorList>
    </citation>
    <scope>NUCLEOTIDE SEQUENCE [LARGE SCALE GENOMIC DNA]</scope>
    <source>
        <strain evidence="2">ST1C</strain>
    </source>
</reference>
<evidence type="ECO:0000313" key="3">
    <source>
        <dbReference type="Proteomes" id="UP000324800"/>
    </source>
</evidence>
<gene>
    <name evidence="2" type="ORF">EZS28_003288</name>
</gene>
<name>A0A5J4X340_9EUKA</name>
<sequence length="389" mass="44781">MRNRTEIDNNILGIDVESEGNEYKNVIRKKVEKDSSIEGQVQRNIQKQKREDKISSSADRQNKLPQTLYKRSVSVSNEIGQSEDTSIEDKIMGRDNDSKQSSNQRTGMVLKENRRQSTRVIDQQNSNMHVNNRRITTGLGSNADIRQSNRISTTRLIKRKKSTNNLQCQGNQNYLLRATSFRASFQEDARSGSFDTFRQHNSSLRYWEMESEGIPDRKNKTSNLPSEKTSIINRNNQHPRKIELNNRLILETAQMRRLHADGRNDLNDLQDMELHATDRHIRNTVQQTNQQRCDSRSQQSGDTHPQRVQLQMEQSHILHHTVYASKSGFKESNPAPSDLTYPLAESSKALHYPSGESTLNSLIRIVISRNLFRLSAPHKADLHSPLRID</sequence>
<feature type="region of interest" description="Disordered" evidence="1">
    <location>
        <begin position="284"/>
        <end position="308"/>
    </location>
</feature>
<accession>A0A5J4X340</accession>